<keyword evidence="2" id="KW-1185">Reference proteome</keyword>
<reference evidence="2" key="1">
    <citation type="journal article" date="2019" name="Int. J. Syst. Evol. Microbiol.">
        <title>The Global Catalogue of Microorganisms (GCM) 10K type strain sequencing project: providing services to taxonomists for standard genome sequencing and annotation.</title>
        <authorList>
            <consortium name="The Broad Institute Genomics Platform"/>
            <consortium name="The Broad Institute Genome Sequencing Center for Infectious Disease"/>
            <person name="Wu L."/>
            <person name="Ma J."/>
        </authorList>
    </citation>
    <scope>NUCLEOTIDE SEQUENCE [LARGE SCALE GENOMIC DNA]</scope>
    <source>
        <strain evidence="2">KCTC 22232</strain>
    </source>
</reference>
<sequence>MLQAHQRTSVRGPTFIRLLARLTDVDVSPSRQSLSDRLGQWLDWTHAVALSTSLDGKPSEVASDVPTFGSAEESECARVRTSLVSTIAGDRTFATARQRGAEHALAAEEGANEAVDYSVFRQRYLAIQRSMQAATGNLRGRLRDMLAQSTADMARLAALDAAMERALSPREQTLLAHVPALLGDHFERLRQAEQKALADAQVSEDTPAIAPGAWLDVFRQDVQSVLLAELDVRFHPVEGLLAALRTN</sequence>
<protein>
    <recommendedName>
        <fullName evidence="3">DUF3348 domain-containing protein</fullName>
    </recommendedName>
</protein>
<dbReference type="EMBL" id="BMXT01000001">
    <property type="protein sequence ID" value="GGY22369.1"/>
    <property type="molecule type" value="Genomic_DNA"/>
</dbReference>
<comment type="caution">
    <text evidence="1">The sequence shown here is derived from an EMBL/GenBank/DDBJ whole genome shotgun (WGS) entry which is preliminary data.</text>
</comment>
<dbReference type="RefSeq" id="WP_189440429.1">
    <property type="nucleotide sequence ID" value="NZ_BMXT01000001.1"/>
</dbReference>
<dbReference type="Proteomes" id="UP000621898">
    <property type="component" value="Unassembled WGS sequence"/>
</dbReference>
<evidence type="ECO:0008006" key="3">
    <source>
        <dbReference type="Google" id="ProtNLM"/>
    </source>
</evidence>
<accession>A0ABQ2ZTM9</accession>
<evidence type="ECO:0000313" key="1">
    <source>
        <dbReference type="EMBL" id="GGY22369.1"/>
    </source>
</evidence>
<organism evidence="1 2">
    <name type="scientific">Rhodanobacter panaciterrae</name>
    <dbReference type="NCBI Taxonomy" id="490572"/>
    <lineage>
        <taxon>Bacteria</taxon>
        <taxon>Pseudomonadati</taxon>
        <taxon>Pseudomonadota</taxon>
        <taxon>Gammaproteobacteria</taxon>
        <taxon>Lysobacterales</taxon>
        <taxon>Rhodanobacteraceae</taxon>
        <taxon>Rhodanobacter</taxon>
    </lineage>
</organism>
<gene>
    <name evidence="1" type="ORF">GCM10008098_14400</name>
</gene>
<dbReference type="Pfam" id="PF11828">
    <property type="entry name" value="DUF3348"/>
    <property type="match status" value="1"/>
</dbReference>
<proteinExistence type="predicted"/>
<dbReference type="InterPro" id="IPR021783">
    <property type="entry name" value="DUF3348"/>
</dbReference>
<name>A0ABQ2ZTM9_9GAMM</name>
<evidence type="ECO:0000313" key="2">
    <source>
        <dbReference type="Proteomes" id="UP000621898"/>
    </source>
</evidence>